<dbReference type="Proteomes" id="UP000831880">
    <property type="component" value="Chromosome"/>
</dbReference>
<feature type="transmembrane region" description="Helical" evidence="1">
    <location>
        <begin position="32"/>
        <end position="50"/>
    </location>
</feature>
<dbReference type="RefSeq" id="WP_244751859.1">
    <property type="nucleotide sequence ID" value="NZ_CP095074.1"/>
</dbReference>
<feature type="transmembrane region" description="Helical" evidence="1">
    <location>
        <begin position="267"/>
        <end position="287"/>
    </location>
</feature>
<feature type="transmembrane region" description="Helical" evidence="1">
    <location>
        <begin position="62"/>
        <end position="83"/>
    </location>
</feature>
<protein>
    <recommendedName>
        <fullName evidence="4">Na+/glutamate symporter</fullName>
    </recommendedName>
</protein>
<feature type="transmembrane region" description="Helical" evidence="1">
    <location>
        <begin position="293"/>
        <end position="315"/>
    </location>
</feature>
<proteinExistence type="predicted"/>
<feature type="transmembrane region" description="Helical" evidence="1">
    <location>
        <begin position="90"/>
        <end position="114"/>
    </location>
</feature>
<evidence type="ECO:0000256" key="1">
    <source>
        <dbReference type="SAM" id="Phobius"/>
    </source>
</evidence>
<keyword evidence="1" id="KW-1133">Transmembrane helix</keyword>
<evidence type="ECO:0000313" key="2">
    <source>
        <dbReference type="EMBL" id="UOQ92249.1"/>
    </source>
</evidence>
<gene>
    <name evidence="2" type="ORF">MUO14_17430</name>
</gene>
<feature type="transmembrane region" description="Helical" evidence="1">
    <location>
        <begin position="6"/>
        <end position="25"/>
    </location>
</feature>
<dbReference type="CDD" id="cd21416">
    <property type="entry name" value="HDC_protein"/>
    <property type="match status" value="1"/>
</dbReference>
<evidence type="ECO:0008006" key="4">
    <source>
        <dbReference type="Google" id="ProtNLM"/>
    </source>
</evidence>
<evidence type="ECO:0000313" key="3">
    <source>
        <dbReference type="Proteomes" id="UP000831880"/>
    </source>
</evidence>
<keyword evidence="3" id="KW-1185">Reference proteome</keyword>
<accession>A0ABY4GWB1</accession>
<dbReference type="InterPro" id="IPR049576">
    <property type="entry name" value="HDC-like"/>
</dbReference>
<feature type="transmembrane region" description="Helical" evidence="1">
    <location>
        <begin position="324"/>
        <end position="344"/>
    </location>
</feature>
<dbReference type="EMBL" id="CP095074">
    <property type="protein sequence ID" value="UOQ92249.1"/>
    <property type="molecule type" value="Genomic_DNA"/>
</dbReference>
<keyword evidence="1" id="KW-0812">Transmembrane</keyword>
<reference evidence="2 3" key="1">
    <citation type="submission" date="2022-04" db="EMBL/GenBank/DDBJ databases">
        <title>Halobacillus sp. isolated from saltern.</title>
        <authorList>
            <person name="Won M."/>
            <person name="Lee C.-M."/>
            <person name="Woen H.-Y."/>
            <person name="Kwon S.-W."/>
        </authorList>
    </citation>
    <scope>NUCLEOTIDE SEQUENCE [LARGE SCALE GENOMIC DNA]</scope>
    <source>
        <strain evidence="2 3">SSTM10-2</strain>
    </source>
</reference>
<name>A0ABY4GWB1_9BACI</name>
<organism evidence="2 3">
    <name type="scientific">Halobacillus shinanisalinarum</name>
    <dbReference type="NCBI Taxonomy" id="2932258"/>
    <lineage>
        <taxon>Bacteria</taxon>
        <taxon>Bacillati</taxon>
        <taxon>Bacillota</taxon>
        <taxon>Bacilli</taxon>
        <taxon>Bacillales</taxon>
        <taxon>Bacillaceae</taxon>
        <taxon>Halobacillus</taxon>
    </lineage>
</organism>
<feature type="transmembrane region" description="Helical" evidence="1">
    <location>
        <begin position="237"/>
        <end position="255"/>
    </location>
</feature>
<sequence>MLSEPVVAAMLMLALLAVGEFLSIISRARIPMLLVALFGYLILIWIGIFPKDLIDKSNLATFGAVMVAPLIVHMGTLVPFRLLKGQVKAILISLFGVICSTVLILLIVAPIIGYEEAVSGSGPLSGGLVATLITFEKLEEIGLASMVTIPALVYGCQKLVGMPLASNLLRRYALKLRASIDAGTFAAAGKPTSEVSATTEENENSWLPEKYQTSIILLFQLFIGGSLSVWLESLTGIHYSLWALFIGIIGTYFGFYQPRMMQRANTFGISMVGLLFVIISAMNDITIGMFVDYLPAVLSILAVGAFGILAGGFLASKVLRWDPYLGVPVALTAMFGFPAGYILAEEVSRSVGRDEEEQQVILNNILTPMLVGGFTTVTTASIVIATILMGTL</sequence>
<feature type="transmembrane region" description="Helical" evidence="1">
    <location>
        <begin position="364"/>
        <end position="388"/>
    </location>
</feature>
<keyword evidence="1" id="KW-0472">Membrane</keyword>